<dbReference type="Proteomes" id="UP000198619">
    <property type="component" value="Unassembled WGS sequence"/>
</dbReference>
<dbReference type="PROSITE" id="PS51347">
    <property type="entry name" value="PHOSPHOTRIESTERASE_2"/>
    <property type="match status" value="1"/>
</dbReference>
<comment type="caution">
    <text evidence="4">Lacks conserved residue(s) required for the propagation of feature annotation.</text>
</comment>
<evidence type="ECO:0000256" key="1">
    <source>
        <dbReference type="ARBA" id="ARBA00022723"/>
    </source>
</evidence>
<evidence type="ECO:0000313" key="5">
    <source>
        <dbReference type="EMBL" id="SFB25764.1"/>
    </source>
</evidence>
<reference evidence="5 6" key="1">
    <citation type="submission" date="2016-10" db="EMBL/GenBank/DDBJ databases">
        <authorList>
            <person name="de Groot N.N."/>
        </authorList>
    </citation>
    <scope>NUCLEOTIDE SEQUENCE [LARGE SCALE GENOMIC DNA]</scope>
    <source>
        <strain evidence="5 6">DSM 12271</strain>
    </source>
</reference>
<dbReference type="RefSeq" id="WP_090042032.1">
    <property type="nucleotide sequence ID" value="NZ_FOKI01000022.1"/>
</dbReference>
<feature type="binding site" evidence="3">
    <location>
        <position position="13"/>
    </location>
    <ligand>
        <name>a divalent metal cation</name>
        <dbReference type="ChEBI" id="CHEBI:60240"/>
        <label>1</label>
    </ligand>
</feature>
<dbReference type="OrthoDB" id="105927at2"/>
<dbReference type="InterPro" id="IPR001559">
    <property type="entry name" value="Phosphotriesterase"/>
</dbReference>
<sequence length="292" mass="33097">MKDIKEIIYAHEHTTIDLSGVKKDSDCNLNNKDQTIEEFKELLSKGVSTIIDMTNRGIARNVQYVNEVSEKSGVKILNATGYYKEPFLPKEVYELDENELAKIMVADIIYGVEDTGIKASVIGEIGTSLKKIEPMEEKVLQAGCKAQIETGVPIVTHTTLGKLGHEQIKTFNKFNIDLSKVILSHIDLSGDIEYMKSLLDKGINIAFDTVGKNNYQSDENRVEWLKELCSLGYSDQIVMSMDITRKSHFKENGGLGYSYLIDKFLPMLYKTEIKDEHVENMIVNNIKRIYKL</sequence>
<dbReference type="Pfam" id="PF02126">
    <property type="entry name" value="PTE"/>
    <property type="match status" value="1"/>
</dbReference>
<keyword evidence="2" id="KW-0378">Hydrolase</keyword>
<feature type="binding site" evidence="3">
    <location>
        <position position="157"/>
    </location>
    <ligand>
        <name>a divalent metal cation</name>
        <dbReference type="ChEBI" id="CHEBI:60240"/>
        <label>2</label>
    </ligand>
</feature>
<dbReference type="InterPro" id="IPR032466">
    <property type="entry name" value="Metal_Hydrolase"/>
</dbReference>
<dbReference type="GO" id="GO:0008270">
    <property type="term" value="F:zinc ion binding"/>
    <property type="evidence" value="ECO:0007669"/>
    <property type="project" value="InterPro"/>
</dbReference>
<gene>
    <name evidence="5" type="ORF">SAMN04488528_102216</name>
</gene>
<feature type="binding site" evidence="3">
    <location>
        <position position="124"/>
    </location>
    <ligand>
        <name>a divalent metal cation</name>
        <dbReference type="ChEBI" id="CHEBI:60240"/>
        <label>1</label>
    </ligand>
</feature>
<accession>A0A1I0ZJD5</accession>
<feature type="binding site" evidence="3">
    <location>
        <position position="242"/>
    </location>
    <ligand>
        <name>a divalent metal cation</name>
        <dbReference type="ChEBI" id="CHEBI:60240"/>
        <label>1</label>
    </ligand>
</feature>
<evidence type="ECO:0000256" key="3">
    <source>
        <dbReference type="PIRSR" id="PIRSR601559-52"/>
    </source>
</evidence>
<dbReference type="PIRSF" id="PIRSF016839">
    <property type="entry name" value="PhP"/>
    <property type="match status" value="1"/>
</dbReference>
<keyword evidence="1 3" id="KW-0479">Metal-binding</keyword>
<dbReference type="EMBL" id="FOKI01000022">
    <property type="protein sequence ID" value="SFB25764.1"/>
    <property type="molecule type" value="Genomic_DNA"/>
</dbReference>
<evidence type="ECO:0000256" key="4">
    <source>
        <dbReference type="PROSITE-ProRule" id="PRU00679"/>
    </source>
</evidence>
<keyword evidence="6" id="KW-1185">Reference proteome</keyword>
<dbReference type="PANTHER" id="PTHR10819:SF3">
    <property type="entry name" value="PHOSPHOTRIESTERASE-RELATED PROTEIN"/>
    <property type="match status" value="1"/>
</dbReference>
<dbReference type="PANTHER" id="PTHR10819">
    <property type="entry name" value="PHOSPHOTRIESTERASE-RELATED"/>
    <property type="match status" value="1"/>
</dbReference>
<dbReference type="STRING" id="84698.SAMN04488528_102216"/>
<dbReference type="SUPFAM" id="SSF51556">
    <property type="entry name" value="Metallo-dependent hydrolases"/>
    <property type="match status" value="1"/>
</dbReference>
<dbReference type="Gene3D" id="3.20.20.140">
    <property type="entry name" value="Metal-dependent hydrolases"/>
    <property type="match status" value="1"/>
</dbReference>
<evidence type="ECO:0000313" key="6">
    <source>
        <dbReference type="Proteomes" id="UP000198619"/>
    </source>
</evidence>
<proteinExistence type="inferred from homology"/>
<dbReference type="GO" id="GO:0016787">
    <property type="term" value="F:hydrolase activity"/>
    <property type="evidence" value="ECO:0007669"/>
    <property type="project" value="UniProtKB-KW"/>
</dbReference>
<evidence type="ECO:0000256" key="2">
    <source>
        <dbReference type="ARBA" id="ARBA00022801"/>
    </source>
</evidence>
<dbReference type="AlphaFoldDB" id="A0A1I0ZJD5"/>
<feature type="binding site" evidence="3">
    <location>
        <position position="185"/>
    </location>
    <ligand>
        <name>a divalent metal cation</name>
        <dbReference type="ChEBI" id="CHEBI:60240"/>
        <label>2</label>
    </ligand>
</feature>
<comment type="similarity">
    <text evidence="4">Belongs to the metallo-dependent hydrolases superfamily. Phosphotriesterase family.</text>
</comment>
<feature type="binding site" evidence="3">
    <location>
        <position position="124"/>
    </location>
    <ligand>
        <name>a divalent metal cation</name>
        <dbReference type="ChEBI" id="CHEBI:60240"/>
        <label>2</label>
    </ligand>
</feature>
<name>A0A1I0ZJD5_9CLOT</name>
<comment type="cofactor">
    <cofactor evidence="3">
        <name>a divalent metal cation</name>
        <dbReference type="ChEBI" id="CHEBI:60240"/>
    </cofactor>
    <text evidence="3">Binds 2 divalent metal cations per subunit.</text>
</comment>
<feature type="binding site" evidence="3">
    <location>
        <position position="11"/>
    </location>
    <ligand>
        <name>a divalent metal cation</name>
        <dbReference type="ChEBI" id="CHEBI:60240"/>
        <label>1</label>
    </ligand>
</feature>
<protein>
    <submittedName>
        <fullName evidence="5">Phosphotriesterase-related protein</fullName>
    </submittedName>
</protein>
<organism evidence="5 6">
    <name type="scientific">Clostridium frigidicarnis</name>
    <dbReference type="NCBI Taxonomy" id="84698"/>
    <lineage>
        <taxon>Bacteria</taxon>
        <taxon>Bacillati</taxon>
        <taxon>Bacillota</taxon>
        <taxon>Clostridia</taxon>
        <taxon>Eubacteriales</taxon>
        <taxon>Clostridiaceae</taxon>
        <taxon>Clostridium</taxon>
    </lineage>
</organism>